<dbReference type="Gene3D" id="1.20.1260.10">
    <property type="match status" value="1"/>
</dbReference>
<dbReference type="Proteomes" id="UP001182991">
    <property type="component" value="Unassembled WGS sequence"/>
</dbReference>
<dbReference type="SUPFAM" id="SSF47240">
    <property type="entry name" value="Ferritin-like"/>
    <property type="match status" value="1"/>
</dbReference>
<dbReference type="NCBIfam" id="TIGR02284">
    <property type="entry name" value="PA2169 family four-helix-bundle protein"/>
    <property type="match status" value="1"/>
</dbReference>
<feature type="domain" description="DUF2383" evidence="1">
    <location>
        <begin position="17"/>
        <end position="121"/>
    </location>
</feature>
<evidence type="ECO:0000313" key="2">
    <source>
        <dbReference type="EMBL" id="MDT0295032.1"/>
    </source>
</evidence>
<accession>A0ABU2KK33</accession>
<dbReference type="InterPro" id="IPR019052">
    <property type="entry name" value="DUF2383"/>
</dbReference>
<proteinExistence type="predicted"/>
<evidence type="ECO:0000259" key="1">
    <source>
        <dbReference type="Pfam" id="PF09537"/>
    </source>
</evidence>
<dbReference type="InterPro" id="IPR011971">
    <property type="entry name" value="CHP02284"/>
</dbReference>
<evidence type="ECO:0000313" key="3">
    <source>
        <dbReference type="Proteomes" id="UP001182991"/>
    </source>
</evidence>
<dbReference type="EMBL" id="JAVRBG010000009">
    <property type="protein sequence ID" value="MDT0295032.1"/>
    <property type="molecule type" value="Genomic_DNA"/>
</dbReference>
<gene>
    <name evidence="2" type="ORF">RLT85_10330</name>
</gene>
<keyword evidence="3" id="KW-1185">Reference proteome</keyword>
<comment type="caution">
    <text evidence="2">The sequence shown here is derived from an EMBL/GenBank/DDBJ whole genome shotgun (WGS) entry which is preliminary data.</text>
</comment>
<dbReference type="InterPro" id="IPR009078">
    <property type="entry name" value="Ferritin-like_SF"/>
</dbReference>
<sequence length="161" mass="18552">MKTTREKAKEDSHKNLVNNLQELLEKNYDAEKGFKKALEDSDHENLKEFLKYQAVKRSRFATEIDKILRDLGEKPKEDGSALGTAHRAWIDVKTAFTGKDDEAILEECIRGDKASIEEYEGKMKTNDFPADISKVLDKQLMDIQQTLSTVKCLENLEENWK</sequence>
<dbReference type="InterPro" id="IPR012347">
    <property type="entry name" value="Ferritin-like"/>
</dbReference>
<organism evidence="2 3">
    <name type="scientific">Mesonia ostreae</name>
    <dbReference type="NCBI Taxonomy" id="861110"/>
    <lineage>
        <taxon>Bacteria</taxon>
        <taxon>Pseudomonadati</taxon>
        <taxon>Bacteroidota</taxon>
        <taxon>Flavobacteriia</taxon>
        <taxon>Flavobacteriales</taxon>
        <taxon>Flavobacteriaceae</taxon>
        <taxon>Mesonia</taxon>
    </lineage>
</organism>
<name>A0ABU2KK33_9FLAO</name>
<dbReference type="Pfam" id="PF09537">
    <property type="entry name" value="DUF2383"/>
    <property type="match status" value="1"/>
</dbReference>
<protein>
    <submittedName>
        <fullName evidence="2">PA2169 family four-helix-bundle protein</fullName>
    </submittedName>
</protein>
<dbReference type="PIRSF" id="PIRSF029477">
    <property type="entry name" value="UCP029477"/>
    <property type="match status" value="1"/>
</dbReference>
<dbReference type="InterPro" id="IPR016920">
    <property type="entry name" value="UCP029477"/>
</dbReference>
<dbReference type="RefSeq" id="WP_311401959.1">
    <property type="nucleotide sequence ID" value="NZ_JAVRBG010000009.1"/>
</dbReference>
<reference evidence="3" key="1">
    <citation type="submission" date="2023-07" db="EMBL/GenBank/DDBJ databases">
        <title>Isolating and identifying novel microbial strains from the Mariana Trench.</title>
        <authorList>
            <person name="Fu H."/>
        </authorList>
    </citation>
    <scope>NUCLEOTIDE SEQUENCE [LARGE SCALE GENOMIC DNA]</scope>
    <source>
        <strain evidence="3">T-y2</strain>
    </source>
</reference>